<feature type="non-terminal residue" evidence="1">
    <location>
        <position position="1"/>
    </location>
</feature>
<reference evidence="1" key="1">
    <citation type="submission" date="2013-12" db="EMBL/GenBank/DDBJ databases">
        <title>A Varibaculum cambriense genome reconstructed from a premature infant gut community with otherwise low bacterial novelty that shifts toward anaerobic metabolism during the third week of life.</title>
        <authorList>
            <person name="Brown C.T."/>
            <person name="Sharon I."/>
            <person name="Thomas B.C."/>
            <person name="Castelle C.J."/>
            <person name="Morowitz M.J."/>
            <person name="Banfield J.F."/>
        </authorList>
    </citation>
    <scope>NUCLEOTIDE SEQUENCE</scope>
</reference>
<dbReference type="Pfam" id="PF14025">
    <property type="entry name" value="DUF4241"/>
    <property type="match status" value="1"/>
</dbReference>
<evidence type="ECO:0000313" key="1">
    <source>
        <dbReference type="EMBL" id="ETJ37094.1"/>
    </source>
</evidence>
<proteinExistence type="predicted"/>
<comment type="caution">
    <text evidence="1">The sequence shown here is derived from an EMBL/GenBank/DDBJ whole genome shotgun (WGS) entry which is preliminary data.</text>
</comment>
<feature type="non-terminal residue" evidence="1">
    <location>
        <position position="119"/>
    </location>
</feature>
<dbReference type="AlphaFoldDB" id="W1Y7H7"/>
<name>W1Y7H7_9ZZZZ</name>
<dbReference type="InterPro" id="IPR025335">
    <property type="entry name" value="DUF4241"/>
</dbReference>
<sequence length="119" mass="13817">DPLVTLPSKPDTYLRQVTPGTYLLETKIIEMEPNEYRYVASRVVFSGNEPVYYELALKGTEDLTDLDDGDTYIGFPVDSGLATVVDAETIETYRKFYDQWHTNYPDKNIYDDYYSDLFQ</sequence>
<dbReference type="EMBL" id="AZMM01008671">
    <property type="protein sequence ID" value="ETJ37094.1"/>
    <property type="molecule type" value="Genomic_DNA"/>
</dbReference>
<gene>
    <name evidence="1" type="ORF">Q604_UNBC08671G0001</name>
</gene>
<organism evidence="1">
    <name type="scientific">human gut metagenome</name>
    <dbReference type="NCBI Taxonomy" id="408170"/>
    <lineage>
        <taxon>unclassified sequences</taxon>
        <taxon>metagenomes</taxon>
        <taxon>organismal metagenomes</taxon>
    </lineage>
</organism>
<protein>
    <submittedName>
        <fullName evidence="1">Uncharacterized protein</fullName>
    </submittedName>
</protein>
<accession>W1Y7H7</accession>